<dbReference type="EMBL" id="JABXBU010002072">
    <property type="protein sequence ID" value="KAF8777408.1"/>
    <property type="molecule type" value="Genomic_DNA"/>
</dbReference>
<evidence type="ECO:0000256" key="1">
    <source>
        <dbReference type="SAM" id="MobiDB-lite"/>
    </source>
</evidence>
<organism evidence="2 3">
    <name type="scientific">Argiope bruennichi</name>
    <name type="common">Wasp spider</name>
    <name type="synonym">Aranea bruennichi</name>
    <dbReference type="NCBI Taxonomy" id="94029"/>
    <lineage>
        <taxon>Eukaryota</taxon>
        <taxon>Metazoa</taxon>
        <taxon>Ecdysozoa</taxon>
        <taxon>Arthropoda</taxon>
        <taxon>Chelicerata</taxon>
        <taxon>Arachnida</taxon>
        <taxon>Araneae</taxon>
        <taxon>Araneomorphae</taxon>
        <taxon>Entelegynae</taxon>
        <taxon>Araneoidea</taxon>
        <taxon>Araneidae</taxon>
        <taxon>Argiope</taxon>
    </lineage>
</organism>
<sequence length="1022" mass="109082">MFSKPSRGWNYTNHQHALKVQEIKSGKTSKMQIMSLGNSNAQHLTIPLKETAGETMPLLKRMMNSNIISQRSNEGYLTQALPYWTSDTIIVPGGNTREKSNSLIKTDEGQQMRYSLPLGTDTKGESNLIIYSEDTSKRRQMRPGIESGIGSEGGNNILISSKGSQMISVIESYKGSGGEATLLTVFQGPSTGQHMRSSRTPDADSEGGVKLQISSNYSLTIQQLRIGKTSPVSPEGAVLYPNDASNDQHTIFNLGPGSSLRKEFNLPIHTEDASTGKQMRSGMKSSVESERGYNSLITLEGYLNKQGKRLDMESDRNPRKVSSLLLSSLDPRIGQQMTSGIIFVKGPGGKTSLQTSFHGPSTGQQMNSDITTGTDSKSRVNLQIFPENTSTDQQMRLGKTSTKSSKGAVNLLFFPKSISNYHQIRSSYPLGSDLGGESSLIMYSKGDLIDKKMRFGVKLRVGSEKEINTLISSQDQQMRPGLQFSRGLGNEPNFLTSFQNPLTAQQMRLDTKLDMDSGKRNHLLIFKDYSSNQQIKTDIENQIAGSKFLIASKGVQNEEIRRSGMITDASSRGGYYIGNNLVGSILSATKIDSNSDQGSCMPNYSLSGGGSSEAGSYIRGISGGQSTRLAMSIGSNYGAYKTGDSLNAGIHATGSKSQIYTQGTDGEEFVSSGMTSGANSGKVSYIGDITGGQSAFPTMLAGLNSNDGSSIIGDSLSGGNLAAGSDLQISLRGALDDALTSSSMMSGTTSRGGSYIRDTSGKQQIFPFMTDRSNSNDVSHMNGDSLFRGNQTAGFVSSQGIPSGKIKRSGKMPSIRSSGGYYLEATTSRKLTLPAMSASSRSNDRTYINGASLSARNGASGTNLKFLSQGAALMGFADGIYMADDSGAGGNMAAGPSLQIFSKVAEVGTPLSSDKMPGVSSKGISHIQDISGGQPFLSGMPVGSNSNSRNYMTGSSLSGEHSEEESKLFSSSQVAALSGQTRRAATKSDGNSRDGFYIGGRLSGRLRISDSFPQHFLHDWRD</sequence>
<dbReference type="Proteomes" id="UP000807504">
    <property type="component" value="Unassembled WGS sequence"/>
</dbReference>
<reference evidence="2" key="2">
    <citation type="submission" date="2020-06" db="EMBL/GenBank/DDBJ databases">
        <authorList>
            <person name="Sheffer M."/>
        </authorList>
    </citation>
    <scope>NUCLEOTIDE SEQUENCE</scope>
</reference>
<dbReference type="AlphaFoldDB" id="A0A8T0EPK7"/>
<gene>
    <name evidence="2" type="ORF">HNY73_014276</name>
</gene>
<evidence type="ECO:0000313" key="3">
    <source>
        <dbReference type="Proteomes" id="UP000807504"/>
    </source>
</evidence>
<name>A0A8T0EPK7_ARGBR</name>
<feature type="compositionally biased region" description="Polar residues" evidence="1">
    <location>
        <begin position="944"/>
        <end position="953"/>
    </location>
</feature>
<feature type="region of interest" description="Disordered" evidence="1">
    <location>
        <begin position="944"/>
        <end position="965"/>
    </location>
</feature>
<comment type="caution">
    <text evidence="2">The sequence shown here is derived from an EMBL/GenBank/DDBJ whole genome shotgun (WGS) entry which is preliminary data.</text>
</comment>
<accession>A0A8T0EPK7</accession>
<protein>
    <submittedName>
        <fullName evidence="2">Uncharacterized protein</fullName>
    </submittedName>
</protein>
<proteinExistence type="predicted"/>
<reference evidence="2" key="1">
    <citation type="journal article" date="2020" name="bioRxiv">
        <title>Chromosome-level reference genome of the European wasp spider Argiope bruennichi: a resource for studies on range expansion and evolutionary adaptation.</title>
        <authorList>
            <person name="Sheffer M.M."/>
            <person name="Hoppe A."/>
            <person name="Krehenwinkel H."/>
            <person name="Uhl G."/>
            <person name="Kuss A.W."/>
            <person name="Jensen L."/>
            <person name="Jensen C."/>
            <person name="Gillespie R.G."/>
            <person name="Hoff K.J."/>
            <person name="Prost S."/>
        </authorList>
    </citation>
    <scope>NUCLEOTIDE SEQUENCE</scope>
</reference>
<keyword evidence="3" id="KW-1185">Reference proteome</keyword>
<evidence type="ECO:0000313" key="2">
    <source>
        <dbReference type="EMBL" id="KAF8777408.1"/>
    </source>
</evidence>